<evidence type="ECO:0000313" key="1">
    <source>
        <dbReference type="EMBL" id="PWJ53238.1"/>
    </source>
</evidence>
<dbReference type="Proteomes" id="UP000245880">
    <property type="component" value="Unassembled WGS sequence"/>
</dbReference>
<evidence type="ECO:0000313" key="2">
    <source>
        <dbReference type="Proteomes" id="UP000245880"/>
    </source>
</evidence>
<sequence length="118" mass="13044">MLRPVEAQSIHGKVMPFDGPCHALGDQGDSGEFLKQRPNNVMLSLSKHSQYKVKLSIDKPFDGPCHALGDQGDSGEFLKLRQNNVMLSPSKHSQYKVKLSPSTGPVTLWVIRVTVVNF</sequence>
<dbReference type="EMBL" id="QGDT01000025">
    <property type="protein sequence ID" value="PWJ53238.1"/>
    <property type="molecule type" value="Genomic_DNA"/>
</dbReference>
<gene>
    <name evidence="1" type="ORF">CLV98_12521</name>
</gene>
<name>A0A316A7P5_9BACT</name>
<organism evidence="1 2">
    <name type="scientific">Dyadobacter jejuensis</name>
    <dbReference type="NCBI Taxonomy" id="1082580"/>
    <lineage>
        <taxon>Bacteria</taxon>
        <taxon>Pseudomonadati</taxon>
        <taxon>Bacteroidota</taxon>
        <taxon>Cytophagia</taxon>
        <taxon>Cytophagales</taxon>
        <taxon>Spirosomataceae</taxon>
        <taxon>Dyadobacter</taxon>
    </lineage>
</organism>
<proteinExistence type="predicted"/>
<protein>
    <submittedName>
        <fullName evidence="1">Uncharacterized protein</fullName>
    </submittedName>
</protein>
<accession>A0A316A7P5</accession>
<reference evidence="1 2" key="1">
    <citation type="submission" date="2018-03" db="EMBL/GenBank/DDBJ databases">
        <title>Genomic Encyclopedia of Archaeal and Bacterial Type Strains, Phase II (KMG-II): from individual species to whole genera.</title>
        <authorList>
            <person name="Goeker M."/>
        </authorList>
    </citation>
    <scope>NUCLEOTIDE SEQUENCE [LARGE SCALE GENOMIC DNA]</scope>
    <source>
        <strain evidence="1 2">DSM 100346</strain>
    </source>
</reference>
<dbReference type="AlphaFoldDB" id="A0A316A7P5"/>
<comment type="caution">
    <text evidence="1">The sequence shown here is derived from an EMBL/GenBank/DDBJ whole genome shotgun (WGS) entry which is preliminary data.</text>
</comment>
<keyword evidence="2" id="KW-1185">Reference proteome</keyword>